<keyword evidence="2" id="KW-0806">Transcription termination</keyword>
<evidence type="ECO:0000256" key="3">
    <source>
        <dbReference type="ARBA" id="ARBA00022946"/>
    </source>
</evidence>
<keyword evidence="4" id="KW-0812">Transmembrane</keyword>
<evidence type="ECO:0000313" key="5">
    <source>
        <dbReference type="EMBL" id="CAA7062660.1"/>
    </source>
</evidence>
<keyword evidence="4" id="KW-1133">Transmembrane helix</keyword>
<evidence type="ECO:0000313" key="6">
    <source>
        <dbReference type="Proteomes" id="UP000467841"/>
    </source>
</evidence>
<dbReference type="InterPro" id="IPR003690">
    <property type="entry name" value="MTERF"/>
</dbReference>
<dbReference type="GO" id="GO:0003676">
    <property type="term" value="F:nucleic acid binding"/>
    <property type="evidence" value="ECO:0007669"/>
    <property type="project" value="InterPro"/>
</dbReference>
<dbReference type="Proteomes" id="UP000467841">
    <property type="component" value="Unassembled WGS sequence"/>
</dbReference>
<sequence length="99" mass="11490">MHSLRSFLKRSDLIEAKVNYVVKELGYPLSTFVVFPSCLVFTLQRMKLRLGMVPYLKGKVKAISSVLVCSDQHFVTHYVNRHPDGPKHWEDLKKQLLCE</sequence>
<accession>A0A6D2LDB2</accession>
<evidence type="ECO:0000256" key="2">
    <source>
        <dbReference type="ARBA" id="ARBA00022472"/>
    </source>
</evidence>
<feature type="transmembrane region" description="Helical" evidence="4">
    <location>
        <begin position="25"/>
        <end position="43"/>
    </location>
</feature>
<dbReference type="GO" id="GO:0006353">
    <property type="term" value="P:DNA-templated transcription termination"/>
    <property type="evidence" value="ECO:0007669"/>
    <property type="project" value="UniProtKB-KW"/>
</dbReference>
<keyword evidence="4" id="KW-0472">Membrane</keyword>
<proteinExistence type="inferred from homology"/>
<keyword evidence="2" id="KW-0805">Transcription regulation</keyword>
<dbReference type="EMBL" id="CACVBM020001940">
    <property type="protein sequence ID" value="CAA7062660.1"/>
    <property type="molecule type" value="Genomic_DNA"/>
</dbReference>
<keyword evidence="2" id="KW-0804">Transcription</keyword>
<keyword evidence="6" id="KW-1185">Reference proteome</keyword>
<evidence type="ECO:0000256" key="1">
    <source>
        <dbReference type="ARBA" id="ARBA00007692"/>
    </source>
</evidence>
<protein>
    <submittedName>
        <fullName evidence="5">Uncharacterized protein</fullName>
    </submittedName>
</protein>
<dbReference type="GO" id="GO:0005737">
    <property type="term" value="C:cytoplasm"/>
    <property type="evidence" value="ECO:0007669"/>
    <property type="project" value="UniProtKB-ARBA"/>
</dbReference>
<dbReference type="Pfam" id="PF02536">
    <property type="entry name" value="mTERF"/>
    <property type="match status" value="1"/>
</dbReference>
<gene>
    <name evidence="5" type="ORF">MERR_LOCUS49896</name>
</gene>
<dbReference type="AlphaFoldDB" id="A0A6D2LDB2"/>
<name>A0A6D2LDB2_9BRAS</name>
<evidence type="ECO:0000256" key="4">
    <source>
        <dbReference type="SAM" id="Phobius"/>
    </source>
</evidence>
<dbReference type="InterPro" id="IPR038538">
    <property type="entry name" value="MTERF_sf"/>
</dbReference>
<reference evidence="5" key="1">
    <citation type="submission" date="2020-01" db="EMBL/GenBank/DDBJ databases">
        <authorList>
            <person name="Mishra B."/>
        </authorList>
    </citation>
    <scope>NUCLEOTIDE SEQUENCE [LARGE SCALE GENOMIC DNA]</scope>
</reference>
<dbReference type="Gene3D" id="1.25.70.10">
    <property type="entry name" value="Transcription termination factor 3, mitochondrial"/>
    <property type="match status" value="1"/>
</dbReference>
<keyword evidence="3" id="KW-0809">Transit peptide</keyword>
<comment type="caution">
    <text evidence="5">The sequence shown here is derived from an EMBL/GenBank/DDBJ whole genome shotgun (WGS) entry which is preliminary data.</text>
</comment>
<comment type="similarity">
    <text evidence="1">Belongs to the mTERF family.</text>
</comment>
<organism evidence="5 6">
    <name type="scientific">Microthlaspi erraticum</name>
    <dbReference type="NCBI Taxonomy" id="1685480"/>
    <lineage>
        <taxon>Eukaryota</taxon>
        <taxon>Viridiplantae</taxon>
        <taxon>Streptophyta</taxon>
        <taxon>Embryophyta</taxon>
        <taxon>Tracheophyta</taxon>
        <taxon>Spermatophyta</taxon>
        <taxon>Magnoliopsida</taxon>
        <taxon>eudicotyledons</taxon>
        <taxon>Gunneridae</taxon>
        <taxon>Pentapetalae</taxon>
        <taxon>rosids</taxon>
        <taxon>malvids</taxon>
        <taxon>Brassicales</taxon>
        <taxon>Brassicaceae</taxon>
        <taxon>Coluteocarpeae</taxon>
        <taxon>Microthlaspi</taxon>
    </lineage>
</organism>